<gene>
    <name evidence="7" type="ORF">NE651_11465</name>
</gene>
<keyword evidence="4 6" id="KW-1133">Transmembrane helix</keyword>
<proteinExistence type="predicted"/>
<comment type="subcellular location">
    <subcellularLocation>
        <location evidence="1">Cell inner membrane</location>
        <topology evidence="1">Multi-pass membrane protein</topology>
    </subcellularLocation>
</comment>
<evidence type="ECO:0000256" key="2">
    <source>
        <dbReference type="ARBA" id="ARBA00022475"/>
    </source>
</evidence>
<evidence type="ECO:0000256" key="5">
    <source>
        <dbReference type="ARBA" id="ARBA00023136"/>
    </source>
</evidence>
<feature type="transmembrane region" description="Helical" evidence="6">
    <location>
        <begin position="82"/>
        <end position="101"/>
    </location>
</feature>
<dbReference type="Gene3D" id="1.20.1250.20">
    <property type="entry name" value="MFS general substrate transporter like domains"/>
    <property type="match status" value="2"/>
</dbReference>
<dbReference type="InterPro" id="IPR050375">
    <property type="entry name" value="MFS_TsgA-like"/>
</dbReference>
<feature type="transmembrane region" description="Helical" evidence="6">
    <location>
        <begin position="280"/>
        <end position="298"/>
    </location>
</feature>
<dbReference type="AlphaFoldDB" id="A0AAJ1CGL4"/>
<dbReference type="InterPro" id="IPR036259">
    <property type="entry name" value="MFS_trans_sf"/>
</dbReference>
<dbReference type="PANTHER" id="PTHR43702">
    <property type="entry name" value="L-FUCOSE-PROTON SYMPORTER"/>
    <property type="match status" value="1"/>
</dbReference>
<feature type="transmembrane region" description="Helical" evidence="6">
    <location>
        <begin position="21"/>
        <end position="39"/>
    </location>
</feature>
<evidence type="ECO:0000256" key="3">
    <source>
        <dbReference type="ARBA" id="ARBA00022692"/>
    </source>
</evidence>
<feature type="transmembrane region" description="Helical" evidence="6">
    <location>
        <begin position="107"/>
        <end position="133"/>
    </location>
</feature>
<organism evidence="7 8">
    <name type="scientific">Alistipes onderdonkii</name>
    <dbReference type="NCBI Taxonomy" id="328813"/>
    <lineage>
        <taxon>Bacteria</taxon>
        <taxon>Pseudomonadati</taxon>
        <taxon>Bacteroidota</taxon>
        <taxon>Bacteroidia</taxon>
        <taxon>Bacteroidales</taxon>
        <taxon>Rikenellaceae</taxon>
        <taxon>Alistipes</taxon>
    </lineage>
</organism>
<feature type="transmembrane region" description="Helical" evidence="6">
    <location>
        <begin position="179"/>
        <end position="198"/>
    </location>
</feature>
<keyword evidence="5 6" id="KW-0472">Membrane</keyword>
<protein>
    <submittedName>
        <fullName evidence="7">MFS transporter</fullName>
    </submittedName>
</protein>
<keyword evidence="2" id="KW-1003">Cell membrane</keyword>
<dbReference type="SUPFAM" id="SSF103473">
    <property type="entry name" value="MFS general substrate transporter"/>
    <property type="match status" value="1"/>
</dbReference>
<feature type="transmembrane region" description="Helical" evidence="6">
    <location>
        <begin position="304"/>
        <end position="325"/>
    </location>
</feature>
<comment type="caution">
    <text evidence="7">The sequence shown here is derived from an EMBL/GenBank/DDBJ whole genome shotgun (WGS) entry which is preliminary data.</text>
</comment>
<dbReference type="GeneID" id="59807191"/>
<evidence type="ECO:0000256" key="1">
    <source>
        <dbReference type="ARBA" id="ARBA00004429"/>
    </source>
</evidence>
<evidence type="ECO:0000256" key="4">
    <source>
        <dbReference type="ARBA" id="ARBA00022989"/>
    </source>
</evidence>
<dbReference type="EMBL" id="JANGBQ010000017">
    <property type="protein sequence ID" value="MCQ5083501.1"/>
    <property type="molecule type" value="Genomic_DNA"/>
</dbReference>
<reference evidence="7" key="1">
    <citation type="submission" date="2022-06" db="EMBL/GenBank/DDBJ databases">
        <title>Isolation of gut microbiota from human fecal samples.</title>
        <authorList>
            <person name="Pamer E.G."/>
            <person name="Barat B."/>
            <person name="Waligurski E."/>
            <person name="Medina S."/>
            <person name="Paddock L."/>
            <person name="Mostad J."/>
        </authorList>
    </citation>
    <scope>NUCLEOTIDE SEQUENCE</scope>
    <source>
        <strain evidence="7">DFI.6.22</strain>
    </source>
</reference>
<dbReference type="Proteomes" id="UP001205035">
    <property type="component" value="Unassembled WGS sequence"/>
</dbReference>
<evidence type="ECO:0000313" key="7">
    <source>
        <dbReference type="EMBL" id="MCQ5083501.1"/>
    </source>
</evidence>
<dbReference type="GO" id="GO:0005886">
    <property type="term" value="C:plasma membrane"/>
    <property type="evidence" value="ECO:0007669"/>
    <property type="project" value="UniProtKB-SubCell"/>
</dbReference>
<feature type="transmembrane region" description="Helical" evidence="6">
    <location>
        <begin position="51"/>
        <end position="75"/>
    </location>
</feature>
<name>A0AAJ1CGL4_9BACT</name>
<evidence type="ECO:0000256" key="6">
    <source>
        <dbReference type="SAM" id="Phobius"/>
    </source>
</evidence>
<dbReference type="Pfam" id="PF07690">
    <property type="entry name" value="MFS_1"/>
    <property type="match status" value="1"/>
</dbReference>
<dbReference type="InterPro" id="IPR011701">
    <property type="entry name" value="MFS"/>
</dbReference>
<sequence length="389" mass="41340">MDKKSSPMRVDKVDKRVLGPVLMGFFIMGFCDIVAPISGRIATEFPASQQAAVSFLPTMVFLWFLVLSTPLAALMNRIGRKAMSMIGYAFTIAGLLVPFLAGEGCALGWYFAGFGLLGIGNTALQVAVNPLLATIVPGERMTSYLTVGQIFRNTSLLLLAPIVTALVALTGSWRLLLPIYAGLTVLGGIWLQFTTVAEPERSGHAAGMSDCFRLLRNRAVLLCTLGVACFIAGDVGIGFLSVRLIDNPDSILTTTGFYACRIVGTLVGAWVLVRLSDVKYLSWNMAGALVLCVVLLFVRNEAAIYAAVGLMGFAMACVFATFYAVATKAVPEQANGVAGLMIMAIAAGAVSGPVCGAIIRWTGNPHLGMLFVALCVGYMLWASIKLKIK</sequence>
<evidence type="ECO:0000313" key="8">
    <source>
        <dbReference type="Proteomes" id="UP001205035"/>
    </source>
</evidence>
<accession>A0AAJ1CGL4</accession>
<feature type="transmembrane region" description="Helical" evidence="6">
    <location>
        <begin position="154"/>
        <end position="173"/>
    </location>
</feature>
<feature type="transmembrane region" description="Helical" evidence="6">
    <location>
        <begin position="251"/>
        <end position="273"/>
    </location>
</feature>
<feature type="transmembrane region" description="Helical" evidence="6">
    <location>
        <begin position="219"/>
        <end position="245"/>
    </location>
</feature>
<dbReference type="PANTHER" id="PTHR43702:SF3">
    <property type="entry name" value="PROTEIN TSGA"/>
    <property type="match status" value="1"/>
</dbReference>
<feature type="transmembrane region" description="Helical" evidence="6">
    <location>
        <begin position="337"/>
        <end position="359"/>
    </location>
</feature>
<dbReference type="RefSeq" id="WP_229107374.1">
    <property type="nucleotide sequence ID" value="NZ_DAWDON010000052.1"/>
</dbReference>
<keyword evidence="3 6" id="KW-0812">Transmembrane</keyword>
<feature type="transmembrane region" description="Helical" evidence="6">
    <location>
        <begin position="365"/>
        <end position="384"/>
    </location>
</feature>
<dbReference type="GO" id="GO:0022857">
    <property type="term" value="F:transmembrane transporter activity"/>
    <property type="evidence" value="ECO:0007669"/>
    <property type="project" value="InterPro"/>
</dbReference>